<keyword evidence="2" id="KW-1185">Reference proteome</keyword>
<dbReference type="AlphaFoldDB" id="A0A8J5S5I1"/>
<reference evidence="1" key="2">
    <citation type="submission" date="2021-02" db="EMBL/GenBank/DDBJ databases">
        <authorList>
            <person name="Kimball J.A."/>
            <person name="Haas M.W."/>
            <person name="Macchietto M."/>
            <person name="Kono T."/>
            <person name="Duquette J."/>
            <person name="Shao M."/>
        </authorList>
    </citation>
    <scope>NUCLEOTIDE SEQUENCE</scope>
    <source>
        <tissue evidence="1">Fresh leaf tissue</tissue>
    </source>
</reference>
<dbReference type="EMBL" id="JAAALK010000285">
    <property type="protein sequence ID" value="KAG8064663.1"/>
    <property type="molecule type" value="Genomic_DNA"/>
</dbReference>
<accession>A0A8J5S5I1</accession>
<comment type="caution">
    <text evidence="1">The sequence shown here is derived from an EMBL/GenBank/DDBJ whole genome shotgun (WGS) entry which is preliminary data.</text>
</comment>
<protein>
    <submittedName>
        <fullName evidence="1">Uncharacterized protein</fullName>
    </submittedName>
</protein>
<name>A0A8J5S5I1_ZIZPA</name>
<proteinExistence type="predicted"/>
<dbReference type="Proteomes" id="UP000729402">
    <property type="component" value="Unassembled WGS sequence"/>
</dbReference>
<evidence type="ECO:0000313" key="2">
    <source>
        <dbReference type="Proteomes" id="UP000729402"/>
    </source>
</evidence>
<organism evidence="1 2">
    <name type="scientific">Zizania palustris</name>
    <name type="common">Northern wild rice</name>
    <dbReference type="NCBI Taxonomy" id="103762"/>
    <lineage>
        <taxon>Eukaryota</taxon>
        <taxon>Viridiplantae</taxon>
        <taxon>Streptophyta</taxon>
        <taxon>Embryophyta</taxon>
        <taxon>Tracheophyta</taxon>
        <taxon>Spermatophyta</taxon>
        <taxon>Magnoliopsida</taxon>
        <taxon>Liliopsida</taxon>
        <taxon>Poales</taxon>
        <taxon>Poaceae</taxon>
        <taxon>BOP clade</taxon>
        <taxon>Oryzoideae</taxon>
        <taxon>Oryzeae</taxon>
        <taxon>Zizaniinae</taxon>
        <taxon>Zizania</taxon>
    </lineage>
</organism>
<reference evidence="1" key="1">
    <citation type="journal article" date="2021" name="bioRxiv">
        <title>Whole Genome Assembly and Annotation of Northern Wild Rice, Zizania palustris L., Supports a Whole Genome Duplication in the Zizania Genus.</title>
        <authorList>
            <person name="Haas M."/>
            <person name="Kono T."/>
            <person name="Macchietto M."/>
            <person name="Millas R."/>
            <person name="McGilp L."/>
            <person name="Shao M."/>
            <person name="Duquette J."/>
            <person name="Hirsch C.N."/>
            <person name="Kimball J."/>
        </authorList>
    </citation>
    <scope>NUCLEOTIDE SEQUENCE</scope>
    <source>
        <tissue evidence="1">Fresh leaf tissue</tissue>
    </source>
</reference>
<gene>
    <name evidence="1" type="ORF">GUJ93_ZPchr0004g38658</name>
</gene>
<sequence length="124" mass="13406">MALATTMKGKVIYEYFSKMKLLTNEMASAGKPLDDEQLVSYNPVVCLLALSSAWRCYKELHNSLSTECDVEGVTVVMTEGVATVAVVVLAMVGEEMANPSQHANSLARLVMLWPSAGNSLIHPS</sequence>
<evidence type="ECO:0000313" key="1">
    <source>
        <dbReference type="EMBL" id="KAG8064663.1"/>
    </source>
</evidence>